<evidence type="ECO:0000256" key="3">
    <source>
        <dbReference type="ARBA" id="ARBA00022553"/>
    </source>
</evidence>
<name>A0A2A4SN45_9DELT</name>
<sequence length="629" mass="70931">MHFSVRSKLIIAYATLLISLIVVAISGYFSFNEVIKGKRVVSLYTKVVLLSNLIYQNMADARKAQSRFLYENDLQYAELVLKKVVTLQHAALEFQTLASKTQDSFYIDSAYAIVESAIVYLETFQTLKEAMIRRGLSNQEGLLGKLHLIYQGLTNELPAETLLQIKLLELEYLRAASDKKRMVINNQMMSLLNNLMESNSVESLDLYYSTFRKLFFEDLNIKDLMPLMQLNAEMIELFVEDNVQEAKTGLEQQSRLTTILAGQQKMLLLLISTGAVLVGFFSLLILGSEPLMLSKLIQEQSATLEAIRDGLIGVNSKGEITVINQQAKKILGLKGHCLGKHIWAVLPESRLPQILKSRVPEYDQEQRVGSVTILTTRIPILRNQKVIGGIACFREKGELSRLAGQLTQVNAYIDALRANNHEFKNRLQTIQGMIQLNHINDVLEYIHQLQASHQQQISLYVDHIKVPAISAILLGKYNRAHELGISLFLDESSRLEKLPDHVEPNDFVSIIGNLIENAMDAVLESRKPQKKIWIIIKEYENLIYLSVRDNGLGISSEHAAQIFKRGFSTKMESPYGQGRAPEGQSKHMGFGLYITQNHVLSMSGGIQFKSEKGTTFEVSIPKKPTIKSM</sequence>
<dbReference type="GO" id="GO:0000155">
    <property type="term" value="F:phosphorelay sensor kinase activity"/>
    <property type="evidence" value="ECO:0007669"/>
    <property type="project" value="InterPro"/>
</dbReference>
<dbReference type="Pfam" id="PF02518">
    <property type="entry name" value="HATPase_c"/>
    <property type="match status" value="1"/>
</dbReference>
<evidence type="ECO:0000259" key="7">
    <source>
        <dbReference type="PROSITE" id="PS50109"/>
    </source>
</evidence>
<keyword evidence="6" id="KW-1133">Transmembrane helix</keyword>
<dbReference type="Proteomes" id="UP000218113">
    <property type="component" value="Unassembled WGS sequence"/>
</dbReference>
<dbReference type="PRINTS" id="PR00344">
    <property type="entry name" value="BCTRLSENSOR"/>
</dbReference>
<dbReference type="PROSITE" id="PS50109">
    <property type="entry name" value="HIS_KIN"/>
    <property type="match status" value="1"/>
</dbReference>
<dbReference type="PANTHER" id="PTHR43547:SF10">
    <property type="entry name" value="SENSOR HISTIDINE KINASE DCUS"/>
    <property type="match status" value="1"/>
</dbReference>
<proteinExistence type="predicted"/>
<evidence type="ECO:0000313" key="8">
    <source>
        <dbReference type="EMBL" id="PCI22177.1"/>
    </source>
</evidence>
<evidence type="ECO:0000256" key="1">
    <source>
        <dbReference type="ARBA" id="ARBA00000085"/>
    </source>
</evidence>
<dbReference type="SUPFAM" id="SSF55785">
    <property type="entry name" value="PYP-like sensor domain (PAS domain)"/>
    <property type="match status" value="1"/>
</dbReference>
<dbReference type="InterPro" id="IPR003594">
    <property type="entry name" value="HATPase_dom"/>
</dbReference>
<feature type="domain" description="Histidine kinase" evidence="7">
    <location>
        <begin position="418"/>
        <end position="624"/>
    </location>
</feature>
<dbReference type="EMBL" id="NVSR01000165">
    <property type="protein sequence ID" value="PCI22177.1"/>
    <property type="molecule type" value="Genomic_DNA"/>
</dbReference>
<evidence type="ECO:0000256" key="4">
    <source>
        <dbReference type="ARBA" id="ARBA00022679"/>
    </source>
</evidence>
<evidence type="ECO:0000256" key="5">
    <source>
        <dbReference type="ARBA" id="ARBA00022777"/>
    </source>
</evidence>
<dbReference type="SUPFAM" id="SSF55874">
    <property type="entry name" value="ATPase domain of HSP90 chaperone/DNA topoisomerase II/histidine kinase"/>
    <property type="match status" value="1"/>
</dbReference>
<dbReference type="AlphaFoldDB" id="A0A2A4SN45"/>
<dbReference type="InterPro" id="IPR039506">
    <property type="entry name" value="SPOB_a"/>
</dbReference>
<dbReference type="InterPro" id="IPR036890">
    <property type="entry name" value="HATPase_C_sf"/>
</dbReference>
<dbReference type="SMART" id="SM00387">
    <property type="entry name" value="HATPase_c"/>
    <property type="match status" value="1"/>
</dbReference>
<evidence type="ECO:0000313" key="9">
    <source>
        <dbReference type="Proteomes" id="UP000218113"/>
    </source>
</evidence>
<dbReference type="PANTHER" id="PTHR43547">
    <property type="entry name" value="TWO-COMPONENT HISTIDINE KINASE"/>
    <property type="match status" value="1"/>
</dbReference>
<dbReference type="Gene3D" id="3.30.450.20">
    <property type="entry name" value="PAS domain"/>
    <property type="match status" value="1"/>
</dbReference>
<dbReference type="Gene3D" id="3.30.565.10">
    <property type="entry name" value="Histidine kinase-like ATPase, C-terminal domain"/>
    <property type="match status" value="1"/>
</dbReference>
<dbReference type="InterPro" id="IPR016120">
    <property type="entry name" value="Sig_transdc_His_kin_SpoOB"/>
</dbReference>
<evidence type="ECO:0000256" key="2">
    <source>
        <dbReference type="ARBA" id="ARBA00012438"/>
    </source>
</evidence>
<dbReference type="SMART" id="SM00091">
    <property type="entry name" value="PAS"/>
    <property type="match status" value="1"/>
</dbReference>
<comment type="caution">
    <text evidence="8">The sequence shown here is derived from an EMBL/GenBank/DDBJ whole genome shotgun (WGS) entry which is preliminary data.</text>
</comment>
<organism evidence="8 9">
    <name type="scientific">SAR324 cluster bacterium</name>
    <dbReference type="NCBI Taxonomy" id="2024889"/>
    <lineage>
        <taxon>Bacteria</taxon>
        <taxon>Deltaproteobacteria</taxon>
        <taxon>SAR324 cluster</taxon>
    </lineage>
</organism>
<dbReference type="Pfam" id="PF14689">
    <property type="entry name" value="SPOB_a"/>
    <property type="match status" value="1"/>
</dbReference>
<keyword evidence="6" id="KW-0812">Transmembrane</keyword>
<gene>
    <name evidence="8" type="ORF">COB67_13585</name>
</gene>
<feature type="transmembrane region" description="Helical" evidence="6">
    <location>
        <begin position="9"/>
        <end position="29"/>
    </location>
</feature>
<evidence type="ECO:0000256" key="6">
    <source>
        <dbReference type="SAM" id="Phobius"/>
    </source>
</evidence>
<keyword evidence="4" id="KW-0808">Transferase</keyword>
<dbReference type="InterPro" id="IPR005467">
    <property type="entry name" value="His_kinase_dom"/>
</dbReference>
<dbReference type="InterPro" id="IPR000014">
    <property type="entry name" value="PAS"/>
</dbReference>
<dbReference type="EC" id="2.7.13.3" evidence="2"/>
<keyword evidence="5" id="KW-0418">Kinase</keyword>
<dbReference type="SUPFAM" id="SSF55890">
    <property type="entry name" value="Sporulation response regulatory protein Spo0B"/>
    <property type="match status" value="1"/>
</dbReference>
<reference evidence="9" key="1">
    <citation type="submission" date="2017-08" db="EMBL/GenBank/DDBJ databases">
        <title>A dynamic microbial community with high functional redundancy inhabits the cold, oxic subseafloor aquifer.</title>
        <authorList>
            <person name="Tully B.J."/>
            <person name="Wheat C.G."/>
            <person name="Glazer B.T."/>
            <person name="Huber J.A."/>
        </authorList>
    </citation>
    <scope>NUCLEOTIDE SEQUENCE [LARGE SCALE GENOMIC DNA]</scope>
</reference>
<accession>A0A2A4SN45</accession>
<dbReference type="CDD" id="cd00130">
    <property type="entry name" value="PAS"/>
    <property type="match status" value="1"/>
</dbReference>
<dbReference type="InterPro" id="IPR004358">
    <property type="entry name" value="Sig_transdc_His_kin-like_C"/>
</dbReference>
<dbReference type="InterPro" id="IPR035965">
    <property type="entry name" value="PAS-like_dom_sf"/>
</dbReference>
<comment type="catalytic activity">
    <reaction evidence="1">
        <text>ATP + protein L-histidine = ADP + protein N-phospho-L-histidine.</text>
        <dbReference type="EC" id="2.7.13.3"/>
    </reaction>
</comment>
<keyword evidence="6" id="KW-0472">Membrane</keyword>
<feature type="transmembrane region" description="Helical" evidence="6">
    <location>
        <begin position="266"/>
        <end position="286"/>
    </location>
</feature>
<dbReference type="Gene3D" id="1.10.287.130">
    <property type="match status" value="1"/>
</dbReference>
<keyword evidence="3" id="KW-0597">Phosphoprotein</keyword>
<protein>
    <recommendedName>
        <fullName evidence="2">histidine kinase</fullName>
        <ecNumber evidence="2">2.7.13.3</ecNumber>
    </recommendedName>
</protein>